<evidence type="ECO:0000313" key="1">
    <source>
        <dbReference type="EMBL" id="MBO2989145.1"/>
    </source>
</evidence>
<dbReference type="AlphaFoldDB" id="A0A939TTW8"/>
<accession>A0A939TTW8</accession>
<proteinExistence type="predicted"/>
<comment type="caution">
    <text evidence="1">The sequence shown here is derived from an EMBL/GenBank/DDBJ whole genome shotgun (WGS) entry which is preliminary data.</text>
</comment>
<dbReference type="RefSeq" id="WP_208237000.1">
    <property type="nucleotide sequence ID" value="NZ_BAAAQU010000001.1"/>
</dbReference>
<name>A0A939TTW8_9MICO</name>
<protein>
    <submittedName>
        <fullName evidence="1">Uncharacterized protein</fullName>
    </submittedName>
</protein>
<keyword evidence="2" id="KW-1185">Reference proteome</keyword>
<sequence length="76" mass="8278">MNDQSNGSAVLARVSEREYQIIPPEGPRACTVVRNDAGEWWIEVPPNTPWRGSALGPHESLEAGIAATGYTVERSE</sequence>
<evidence type="ECO:0000313" key="2">
    <source>
        <dbReference type="Proteomes" id="UP000668403"/>
    </source>
</evidence>
<gene>
    <name evidence="1" type="ORF">J4H85_03930</name>
</gene>
<reference evidence="1" key="1">
    <citation type="submission" date="2021-03" db="EMBL/GenBank/DDBJ databases">
        <title>Leucobacter chromiisoli sp. nov., isolated from chromium-containing soil of chemical plant.</title>
        <authorList>
            <person name="Xu Z."/>
        </authorList>
    </citation>
    <scope>NUCLEOTIDE SEQUENCE</scope>
    <source>
        <strain evidence="1">K 70/01</strain>
    </source>
</reference>
<organism evidence="1 2">
    <name type="scientific">Leucobacter tardus</name>
    <dbReference type="NCBI Taxonomy" id="501483"/>
    <lineage>
        <taxon>Bacteria</taxon>
        <taxon>Bacillati</taxon>
        <taxon>Actinomycetota</taxon>
        <taxon>Actinomycetes</taxon>
        <taxon>Micrococcales</taxon>
        <taxon>Microbacteriaceae</taxon>
        <taxon>Leucobacter</taxon>
    </lineage>
</organism>
<dbReference type="Proteomes" id="UP000668403">
    <property type="component" value="Unassembled WGS sequence"/>
</dbReference>
<dbReference type="EMBL" id="JAGFBF010000001">
    <property type="protein sequence ID" value="MBO2989145.1"/>
    <property type="molecule type" value="Genomic_DNA"/>
</dbReference>